<dbReference type="InterPro" id="IPR032466">
    <property type="entry name" value="Metal_Hydrolase"/>
</dbReference>
<reference evidence="4 5" key="1">
    <citation type="journal article" date="2019" name="Nat. Microbiol.">
        <title>Mediterranean grassland soil C-N compound turnover is dependent on rainfall and depth, and is mediated by genomically divergent microorganisms.</title>
        <authorList>
            <person name="Diamond S."/>
            <person name="Andeer P.F."/>
            <person name="Li Z."/>
            <person name="Crits-Christoph A."/>
            <person name="Burstein D."/>
            <person name="Anantharaman K."/>
            <person name="Lane K.R."/>
            <person name="Thomas B.C."/>
            <person name="Pan C."/>
            <person name="Northen T.R."/>
            <person name="Banfield J.F."/>
        </authorList>
    </citation>
    <scope>NUCLEOTIDE SEQUENCE [LARGE SCALE GENOMIC DNA]</scope>
    <source>
        <strain evidence="4">NP_3</strain>
    </source>
</reference>
<keyword evidence="1" id="KW-0456">Lyase</keyword>
<dbReference type="InterPro" id="IPR006680">
    <property type="entry name" value="Amidohydro-rel"/>
</dbReference>
<proteinExistence type="predicted"/>
<organism evidence="4 5">
    <name type="scientific">Candidatus Segetimicrobium genomatis</name>
    <dbReference type="NCBI Taxonomy" id="2569760"/>
    <lineage>
        <taxon>Bacteria</taxon>
        <taxon>Bacillati</taxon>
        <taxon>Candidatus Sysuimicrobiota</taxon>
        <taxon>Candidatus Sysuimicrobiia</taxon>
        <taxon>Candidatus Sysuimicrobiales</taxon>
        <taxon>Candidatus Segetimicrobiaceae</taxon>
        <taxon>Candidatus Segetimicrobium</taxon>
    </lineage>
</organism>
<accession>A0A537JY73</accession>
<dbReference type="EMBL" id="VBAK01000139">
    <property type="protein sequence ID" value="TMI88488.1"/>
    <property type="molecule type" value="Genomic_DNA"/>
</dbReference>
<dbReference type="Pfam" id="PF04909">
    <property type="entry name" value="Amidohydro_2"/>
    <property type="match status" value="1"/>
</dbReference>
<evidence type="ECO:0000313" key="4">
    <source>
        <dbReference type="EMBL" id="TMI88488.1"/>
    </source>
</evidence>
<evidence type="ECO:0000313" key="5">
    <source>
        <dbReference type="Proteomes" id="UP000318509"/>
    </source>
</evidence>
<dbReference type="GO" id="GO:0019748">
    <property type="term" value="P:secondary metabolic process"/>
    <property type="evidence" value="ECO:0007669"/>
    <property type="project" value="TreeGrafter"/>
</dbReference>
<dbReference type="SUPFAM" id="SSF51556">
    <property type="entry name" value="Metallo-dependent hydrolases"/>
    <property type="match status" value="1"/>
</dbReference>
<sequence length="399" mass="44990">MPKNRQPEDKTGRPENRRGDLGGVPMARSLHVDRGQTDVRVKIVDADVHPAPRSFAELRERVPEPWRSRDWPDQVFDAVETPTYVAPGKAQRRDAYPPGGGPPCSDLAFAEQQLFGDAGVDYAVLLPLTVRPVPNPEHEAAVCAATNSWLAETWLSAYNRHGRYRGALRVCSAQPDLAVREIERWAGHPHFVEVMLVPYTRAPFGQPQYHPILAAAAKHGLPIVVHVNRAAGMGLLTPVGFASYFIEHHALYSLLYATHLTSLIFEGAFEKFPTLKVVFAEGGFSWIAPLLWRLDNLWAHLRSEAPLVKRRPSEYVRDHVRFTSQPIEEPSDAGHLQRVFEWVDAARLLMFSTDYPHWDFDDPLRVARQFPDGMRERVLRDNALELYGLPPTRRADGSA</sequence>
<evidence type="ECO:0000256" key="1">
    <source>
        <dbReference type="ARBA" id="ARBA00023239"/>
    </source>
</evidence>
<dbReference type="InterPro" id="IPR032465">
    <property type="entry name" value="ACMSD"/>
</dbReference>
<dbReference type="PANTHER" id="PTHR21240:SF28">
    <property type="entry name" value="ISO-OROTATE DECARBOXYLASE (EUROFUNG)"/>
    <property type="match status" value="1"/>
</dbReference>
<evidence type="ECO:0000259" key="3">
    <source>
        <dbReference type="Pfam" id="PF04909"/>
    </source>
</evidence>
<dbReference type="PANTHER" id="PTHR21240">
    <property type="entry name" value="2-AMINO-3-CARBOXYLMUCONATE-6-SEMIALDEHYDE DECARBOXYLASE"/>
    <property type="match status" value="1"/>
</dbReference>
<protein>
    <submittedName>
        <fullName evidence="4">Amidohydrolase</fullName>
    </submittedName>
</protein>
<feature type="compositionally biased region" description="Basic and acidic residues" evidence="2">
    <location>
        <begin position="1"/>
        <end position="20"/>
    </location>
</feature>
<name>A0A537JY73_9BACT</name>
<dbReference type="GO" id="GO:0016787">
    <property type="term" value="F:hydrolase activity"/>
    <property type="evidence" value="ECO:0007669"/>
    <property type="project" value="UniProtKB-KW"/>
</dbReference>
<evidence type="ECO:0000256" key="2">
    <source>
        <dbReference type="SAM" id="MobiDB-lite"/>
    </source>
</evidence>
<dbReference type="AlphaFoldDB" id="A0A537JY73"/>
<gene>
    <name evidence="4" type="ORF">E6H00_12510</name>
</gene>
<keyword evidence="4" id="KW-0378">Hydrolase</keyword>
<feature type="domain" description="Amidohydrolase-related" evidence="3">
    <location>
        <begin position="44"/>
        <end position="389"/>
    </location>
</feature>
<dbReference type="GO" id="GO:0005737">
    <property type="term" value="C:cytoplasm"/>
    <property type="evidence" value="ECO:0007669"/>
    <property type="project" value="TreeGrafter"/>
</dbReference>
<dbReference type="Proteomes" id="UP000318509">
    <property type="component" value="Unassembled WGS sequence"/>
</dbReference>
<comment type="caution">
    <text evidence="4">The sequence shown here is derived from an EMBL/GenBank/DDBJ whole genome shotgun (WGS) entry which is preliminary data.</text>
</comment>
<feature type="region of interest" description="Disordered" evidence="2">
    <location>
        <begin position="1"/>
        <end position="36"/>
    </location>
</feature>
<dbReference type="GO" id="GO:0016831">
    <property type="term" value="F:carboxy-lyase activity"/>
    <property type="evidence" value="ECO:0007669"/>
    <property type="project" value="InterPro"/>
</dbReference>
<dbReference type="Gene3D" id="3.20.20.140">
    <property type="entry name" value="Metal-dependent hydrolases"/>
    <property type="match status" value="1"/>
</dbReference>